<organism evidence="3 4">
    <name type="scientific">Alkalispirillum mobile</name>
    <dbReference type="NCBI Taxonomy" id="85925"/>
    <lineage>
        <taxon>Bacteria</taxon>
        <taxon>Pseudomonadati</taxon>
        <taxon>Pseudomonadota</taxon>
        <taxon>Gammaproteobacteria</taxon>
        <taxon>Chromatiales</taxon>
        <taxon>Ectothiorhodospiraceae</taxon>
        <taxon>Alkalispirillum</taxon>
    </lineage>
</organism>
<comment type="caution">
    <text evidence="3">The sequence shown here is derived from an EMBL/GenBank/DDBJ whole genome shotgun (WGS) entry which is preliminary data.</text>
</comment>
<reference evidence="3 4" key="1">
    <citation type="submission" date="2018-10" db="EMBL/GenBank/DDBJ databases">
        <title>Genomic Encyclopedia of Type Strains, Phase IV (KMG-IV): sequencing the most valuable type-strain genomes for metagenomic binning, comparative biology and taxonomic classification.</title>
        <authorList>
            <person name="Goeker M."/>
        </authorList>
    </citation>
    <scope>NUCLEOTIDE SEQUENCE [LARGE SCALE GENOMIC DNA]</scope>
    <source>
        <strain evidence="3 4">DSM 12769</strain>
    </source>
</reference>
<gene>
    <name evidence="3" type="ORF">DFR31_2683</name>
</gene>
<keyword evidence="2" id="KW-0472">Membrane</keyword>
<dbReference type="AlphaFoldDB" id="A0A498BQH1"/>
<evidence type="ECO:0000256" key="2">
    <source>
        <dbReference type="SAM" id="Phobius"/>
    </source>
</evidence>
<dbReference type="EMBL" id="RCDA01000007">
    <property type="protein sequence ID" value="RLK46394.1"/>
    <property type="molecule type" value="Genomic_DNA"/>
</dbReference>
<feature type="transmembrane region" description="Helical" evidence="2">
    <location>
        <begin position="113"/>
        <end position="136"/>
    </location>
</feature>
<feature type="region of interest" description="Disordered" evidence="1">
    <location>
        <begin position="362"/>
        <end position="385"/>
    </location>
</feature>
<dbReference type="Proteomes" id="UP000275461">
    <property type="component" value="Unassembled WGS sequence"/>
</dbReference>
<proteinExistence type="predicted"/>
<evidence type="ECO:0000313" key="4">
    <source>
        <dbReference type="Proteomes" id="UP000275461"/>
    </source>
</evidence>
<feature type="transmembrane region" description="Helical" evidence="2">
    <location>
        <begin position="73"/>
        <end position="93"/>
    </location>
</feature>
<keyword evidence="4" id="KW-1185">Reference proteome</keyword>
<keyword evidence="2" id="KW-0812">Transmembrane</keyword>
<name>A0A498BQH1_9GAMM</name>
<feature type="transmembrane region" description="Helical" evidence="2">
    <location>
        <begin position="279"/>
        <end position="298"/>
    </location>
</feature>
<protein>
    <submittedName>
        <fullName evidence="3">Uncharacterized protein</fullName>
    </submittedName>
</protein>
<sequence>MRKKQPADPTPDLSAQPRAGEIRPFPTGEALFLAPLPIPLGIRATDPNQFLVHMDDTCLDLDASRHTAQAHQIMIGMPFFIGVIFTALGIPLFTGTAGLAYGEPFWEITLEMALFAVPYGLFGGTLLFLIALHAFFHRMKKTRRYTPVRFHRQRREVATYDPDTGQTLFAPFEQVTAWVATSTGATPYGAMTQYNLGLTFEDSDTGRSHTAMFPASTTGEAMGLWEAIRRYMEYGPGNLERPTIDWAGDPIDPREFLPYDGEHTFEIKRARLMQYYREGYHSVILVFFWHLYHLITFWKLPFRLAEWEYHQGRAPIPPDMQAWSQPIPEPEWATPSPALEAATRRAAQALEETPGITMPEMLTTALGDWQPPPANPSGEGSNPKP</sequence>
<accession>A0A498BQH1</accession>
<keyword evidence="2" id="KW-1133">Transmembrane helix</keyword>
<feature type="region of interest" description="Disordered" evidence="1">
    <location>
        <begin position="1"/>
        <end position="20"/>
    </location>
</feature>
<dbReference type="RefSeq" id="WP_121443187.1">
    <property type="nucleotide sequence ID" value="NZ_RCDA01000007.1"/>
</dbReference>
<dbReference type="OrthoDB" id="6352119at2"/>
<evidence type="ECO:0000313" key="3">
    <source>
        <dbReference type="EMBL" id="RLK46394.1"/>
    </source>
</evidence>
<evidence type="ECO:0000256" key="1">
    <source>
        <dbReference type="SAM" id="MobiDB-lite"/>
    </source>
</evidence>